<dbReference type="GO" id="GO:0003735">
    <property type="term" value="F:structural constituent of ribosome"/>
    <property type="evidence" value="ECO:0007669"/>
    <property type="project" value="TreeGrafter"/>
</dbReference>
<evidence type="ECO:0008006" key="6">
    <source>
        <dbReference type="Google" id="ProtNLM"/>
    </source>
</evidence>
<dbReference type="Pfam" id="PF00687">
    <property type="entry name" value="Ribosomal_L1"/>
    <property type="match status" value="1"/>
</dbReference>
<dbReference type="Proteomes" id="UP001194580">
    <property type="component" value="Unassembled WGS sequence"/>
</dbReference>
<dbReference type="GO" id="GO:0005762">
    <property type="term" value="C:mitochondrial large ribosomal subunit"/>
    <property type="evidence" value="ECO:0007669"/>
    <property type="project" value="TreeGrafter"/>
</dbReference>
<dbReference type="SUPFAM" id="SSF56808">
    <property type="entry name" value="Ribosomal protein L1"/>
    <property type="match status" value="1"/>
</dbReference>
<gene>
    <name evidence="4" type="ORF">BGZ95_007503</name>
</gene>
<dbReference type="InterPro" id="IPR016095">
    <property type="entry name" value="Ribosomal_uL1_3-a/b-sand"/>
</dbReference>
<reference evidence="4" key="1">
    <citation type="journal article" date="2020" name="Fungal Divers.">
        <title>Resolving the Mortierellaceae phylogeny through synthesis of multi-gene phylogenetics and phylogenomics.</title>
        <authorList>
            <person name="Vandepol N."/>
            <person name="Liber J."/>
            <person name="Desiro A."/>
            <person name="Na H."/>
            <person name="Kennedy M."/>
            <person name="Barry K."/>
            <person name="Grigoriev I.V."/>
            <person name="Miller A.N."/>
            <person name="O'Donnell K."/>
            <person name="Stajich J.E."/>
            <person name="Bonito G."/>
        </authorList>
    </citation>
    <scope>NUCLEOTIDE SEQUENCE</scope>
    <source>
        <strain evidence="4">NRRL 28262</strain>
    </source>
</reference>
<sequence length="266" mass="28451">MSSILITRALPSAAATSRTIAAAGVVGTTYILSTYNGVAGAQRGYATAKKAPKSLPGAMTFADALSVLKAKEVSKPNHLVEVHIQTNTKAEKHSQPIRTSVLLQKAIKQDSVILVFAEGKLAEEARASGAQIVGGPELVKEVEEGKHKFDKCISTPGMYPSVTKLARILGPRGLMPTTKKGTVTEDISGVIMAQTAAFDIRGDKNGVVHTIIGKVTWDQKDIEGNYQIIMEQMKVLAAERFVKKDWIKNVYISSTQGPGIPLISNP</sequence>
<keyword evidence="3" id="KW-0687">Ribonucleoprotein</keyword>
<dbReference type="AlphaFoldDB" id="A0AAD4DFI1"/>
<evidence type="ECO:0000313" key="5">
    <source>
        <dbReference type="Proteomes" id="UP001194580"/>
    </source>
</evidence>
<protein>
    <recommendedName>
        <fullName evidence="6">Ribosomal protein</fullName>
    </recommendedName>
</protein>
<evidence type="ECO:0000256" key="1">
    <source>
        <dbReference type="ARBA" id="ARBA00010531"/>
    </source>
</evidence>
<organism evidence="4 5">
    <name type="scientific">Linnemannia exigua</name>
    <dbReference type="NCBI Taxonomy" id="604196"/>
    <lineage>
        <taxon>Eukaryota</taxon>
        <taxon>Fungi</taxon>
        <taxon>Fungi incertae sedis</taxon>
        <taxon>Mucoromycota</taxon>
        <taxon>Mortierellomycotina</taxon>
        <taxon>Mortierellomycetes</taxon>
        <taxon>Mortierellales</taxon>
        <taxon>Mortierellaceae</taxon>
        <taxon>Linnemannia</taxon>
    </lineage>
</organism>
<comment type="caution">
    <text evidence="4">The sequence shown here is derived from an EMBL/GenBank/DDBJ whole genome shotgun (WGS) entry which is preliminary data.</text>
</comment>
<name>A0AAD4DFI1_9FUNG</name>
<dbReference type="InterPro" id="IPR028364">
    <property type="entry name" value="Ribosomal_uL1/biogenesis"/>
</dbReference>
<dbReference type="FunFam" id="3.40.50.790:FF:000001">
    <property type="entry name" value="50S ribosomal protein L1"/>
    <property type="match status" value="1"/>
</dbReference>
<keyword evidence="5" id="KW-1185">Reference proteome</keyword>
<dbReference type="Gene3D" id="3.40.50.790">
    <property type="match status" value="1"/>
</dbReference>
<dbReference type="CDD" id="cd00403">
    <property type="entry name" value="Ribosomal_L1"/>
    <property type="match status" value="1"/>
</dbReference>
<accession>A0AAD4DFI1</accession>
<keyword evidence="2" id="KW-0689">Ribosomal protein</keyword>
<evidence type="ECO:0000256" key="3">
    <source>
        <dbReference type="ARBA" id="ARBA00023274"/>
    </source>
</evidence>
<dbReference type="Gene3D" id="3.30.190.20">
    <property type="match status" value="1"/>
</dbReference>
<evidence type="ECO:0000313" key="4">
    <source>
        <dbReference type="EMBL" id="KAG0276456.1"/>
    </source>
</evidence>
<proteinExistence type="inferred from homology"/>
<dbReference type="PANTHER" id="PTHR36427:SF3">
    <property type="entry name" value="LARGE RIBOSOMAL SUBUNIT PROTEIN UL1M"/>
    <property type="match status" value="1"/>
</dbReference>
<dbReference type="PANTHER" id="PTHR36427">
    <property type="entry name" value="54S RIBOSOMAL PROTEIN L1, MITOCHONDRIAL"/>
    <property type="match status" value="1"/>
</dbReference>
<dbReference type="EMBL" id="JAAAIL010000369">
    <property type="protein sequence ID" value="KAG0276456.1"/>
    <property type="molecule type" value="Genomic_DNA"/>
</dbReference>
<comment type="similarity">
    <text evidence="1">Belongs to the universal ribosomal protein uL1 family.</text>
</comment>
<evidence type="ECO:0000256" key="2">
    <source>
        <dbReference type="ARBA" id="ARBA00022980"/>
    </source>
</evidence>
<dbReference type="InterPro" id="IPR023674">
    <property type="entry name" value="Ribosomal_uL1-like"/>
</dbReference>